<name>A0A7G9QXE7_9GAMM</name>
<dbReference type="Gene3D" id="3.10.350.10">
    <property type="entry name" value="LysM domain"/>
    <property type="match status" value="1"/>
</dbReference>
<dbReference type="PROSITE" id="PS51782">
    <property type="entry name" value="LYSM"/>
    <property type="match status" value="1"/>
</dbReference>
<dbReference type="InterPro" id="IPR052196">
    <property type="entry name" value="Bact_Kbp"/>
</dbReference>
<keyword evidence="3" id="KW-1185">Reference proteome</keyword>
<dbReference type="RefSeq" id="WP_187571765.1">
    <property type="nucleotide sequence ID" value="NZ_CP060711.1"/>
</dbReference>
<evidence type="ECO:0000313" key="2">
    <source>
        <dbReference type="EMBL" id="QNN48022.1"/>
    </source>
</evidence>
<reference evidence="2 3" key="1">
    <citation type="submission" date="2020-08" db="EMBL/GenBank/DDBJ databases">
        <title>Genome sequence of Thermomonas brevis KACC 16975T.</title>
        <authorList>
            <person name="Hyun D.-W."/>
            <person name="Bae J.-W."/>
        </authorList>
    </citation>
    <scope>NUCLEOTIDE SEQUENCE [LARGE SCALE GENOMIC DNA]</scope>
    <source>
        <strain evidence="2 3">KACC 16975</strain>
    </source>
</reference>
<organism evidence="2 3">
    <name type="scientific">Thermomonas brevis</name>
    <dbReference type="NCBI Taxonomy" id="215691"/>
    <lineage>
        <taxon>Bacteria</taxon>
        <taxon>Pseudomonadati</taxon>
        <taxon>Pseudomonadota</taxon>
        <taxon>Gammaproteobacteria</taxon>
        <taxon>Lysobacterales</taxon>
        <taxon>Lysobacteraceae</taxon>
        <taxon>Thermomonas</taxon>
    </lineage>
</organism>
<protein>
    <submittedName>
        <fullName evidence="2">LysM peptidoglycan-binding domain-containing protein</fullName>
    </submittedName>
</protein>
<dbReference type="InterPro" id="IPR018392">
    <property type="entry name" value="LysM"/>
</dbReference>
<dbReference type="KEGG" id="tbv:H9L17_07855"/>
<feature type="domain" description="LysM" evidence="1">
    <location>
        <begin position="45"/>
        <end position="93"/>
    </location>
</feature>
<dbReference type="Proteomes" id="UP000515977">
    <property type="component" value="Chromosome"/>
</dbReference>
<dbReference type="EMBL" id="CP060711">
    <property type="protein sequence ID" value="QNN48022.1"/>
    <property type="molecule type" value="Genomic_DNA"/>
</dbReference>
<proteinExistence type="predicted"/>
<dbReference type="InterPro" id="IPR036779">
    <property type="entry name" value="LysM_dom_sf"/>
</dbReference>
<dbReference type="CDD" id="cd00118">
    <property type="entry name" value="LysM"/>
    <property type="match status" value="1"/>
</dbReference>
<evidence type="ECO:0000313" key="3">
    <source>
        <dbReference type="Proteomes" id="UP000515977"/>
    </source>
</evidence>
<sequence>MLERVSNLARTVAPRPRGLRTMLAAALLTVATYAAAVELRGDHPDSYVVKRGDTLWDISARFLKKPWLWPEIWQANPQIKNPHLIYPGDVISLAYLDRVTAKVTAGERTASPVNAVPLEEIEPFLRDTRIVSDIDNLPYVVGLEDNRLRGVRGHVAYVKGLDGIPAGQRYLVVRPEKRYRMVERAGLCCDLFQSQDLDARGRPGPDDGTLWSNAVFPSKNTEFMGYELVTQTTGTVTRGEVGGIQASTLLLDTEGRDVRVGDRLLPVEAQPYDLQFFPHPPKQQAKYGRVTVMSVADRYTTGGTHDVIAISGGAREGIDNGTVFSLWRRGDSVTDKVKDGLDRDEDLTMFENKVRLPDEFAGHAMVFRTFDNVSYALVMSSVKPVRVGYELKHPDAPY</sequence>
<dbReference type="AlphaFoldDB" id="A0A7G9QXE7"/>
<accession>A0A7G9QXE7</accession>
<dbReference type="PANTHER" id="PTHR34700:SF4">
    <property type="entry name" value="PHAGE-LIKE ELEMENT PBSX PROTEIN XKDP"/>
    <property type="match status" value="1"/>
</dbReference>
<dbReference type="Pfam" id="PF01476">
    <property type="entry name" value="LysM"/>
    <property type="match status" value="1"/>
</dbReference>
<gene>
    <name evidence="2" type="ORF">H9L17_07855</name>
</gene>
<dbReference type="PANTHER" id="PTHR34700">
    <property type="entry name" value="POTASSIUM BINDING PROTEIN KBP"/>
    <property type="match status" value="1"/>
</dbReference>
<dbReference type="SMART" id="SM00257">
    <property type="entry name" value="LysM"/>
    <property type="match status" value="1"/>
</dbReference>
<evidence type="ECO:0000259" key="1">
    <source>
        <dbReference type="PROSITE" id="PS51782"/>
    </source>
</evidence>
<dbReference type="SUPFAM" id="SSF54106">
    <property type="entry name" value="LysM domain"/>
    <property type="match status" value="1"/>
</dbReference>